<organism evidence="9 10">
    <name type="scientific">Methylobacterium tardum</name>
    <dbReference type="NCBI Taxonomy" id="374432"/>
    <lineage>
        <taxon>Bacteria</taxon>
        <taxon>Pseudomonadati</taxon>
        <taxon>Pseudomonadota</taxon>
        <taxon>Alphaproteobacteria</taxon>
        <taxon>Hyphomicrobiales</taxon>
        <taxon>Methylobacteriaceae</taxon>
        <taxon>Methylobacterium</taxon>
    </lineage>
</organism>
<feature type="transmembrane region" description="Helical" evidence="8">
    <location>
        <begin position="43"/>
        <end position="63"/>
    </location>
</feature>
<keyword evidence="6 8" id="KW-1133">Transmembrane helix</keyword>
<dbReference type="InterPro" id="IPR052017">
    <property type="entry name" value="TSUP"/>
</dbReference>
<evidence type="ECO:0000256" key="1">
    <source>
        <dbReference type="ARBA" id="ARBA00004651"/>
    </source>
</evidence>
<dbReference type="AlphaFoldDB" id="A0AA37WPF7"/>
<dbReference type="InterPro" id="IPR002781">
    <property type="entry name" value="TM_pro_TauE-like"/>
</dbReference>
<evidence type="ECO:0000256" key="2">
    <source>
        <dbReference type="ARBA" id="ARBA00009142"/>
    </source>
</evidence>
<feature type="transmembrane region" description="Helical" evidence="8">
    <location>
        <begin position="7"/>
        <end position="37"/>
    </location>
</feature>
<dbReference type="RefSeq" id="WP_238195923.1">
    <property type="nucleotide sequence ID" value="NZ_BPQZ01000007.1"/>
</dbReference>
<evidence type="ECO:0000313" key="9">
    <source>
        <dbReference type="EMBL" id="GLS68875.1"/>
    </source>
</evidence>
<keyword evidence="5 8" id="KW-0812">Transmembrane</keyword>
<reference evidence="10" key="1">
    <citation type="journal article" date="2019" name="Int. J. Syst. Evol. Microbiol.">
        <title>The Global Catalogue of Microorganisms (GCM) 10K type strain sequencing project: providing services to taxonomists for standard genome sequencing and annotation.</title>
        <authorList>
            <consortium name="The Broad Institute Genomics Platform"/>
            <consortium name="The Broad Institute Genome Sequencing Center for Infectious Disease"/>
            <person name="Wu L."/>
            <person name="Ma J."/>
        </authorList>
    </citation>
    <scope>NUCLEOTIDE SEQUENCE [LARGE SCALE GENOMIC DNA]</scope>
    <source>
        <strain evidence="10">NBRC 103632</strain>
    </source>
</reference>
<proteinExistence type="inferred from homology"/>
<evidence type="ECO:0000256" key="6">
    <source>
        <dbReference type="ARBA" id="ARBA00022989"/>
    </source>
</evidence>
<feature type="transmembrane region" description="Helical" evidence="8">
    <location>
        <begin position="72"/>
        <end position="91"/>
    </location>
</feature>
<dbReference type="EMBL" id="BSPL01000008">
    <property type="protein sequence ID" value="GLS68875.1"/>
    <property type="molecule type" value="Genomic_DNA"/>
</dbReference>
<feature type="transmembrane region" description="Helical" evidence="8">
    <location>
        <begin position="197"/>
        <end position="217"/>
    </location>
</feature>
<protein>
    <recommendedName>
        <fullName evidence="8">Probable membrane transporter protein</fullName>
    </recommendedName>
</protein>
<keyword evidence="10" id="KW-1185">Reference proteome</keyword>
<feature type="transmembrane region" description="Helical" evidence="8">
    <location>
        <begin position="97"/>
        <end position="116"/>
    </location>
</feature>
<evidence type="ECO:0000256" key="8">
    <source>
        <dbReference type="RuleBase" id="RU363041"/>
    </source>
</evidence>
<feature type="transmembrane region" description="Helical" evidence="8">
    <location>
        <begin position="168"/>
        <end position="190"/>
    </location>
</feature>
<feature type="transmembrane region" description="Helical" evidence="8">
    <location>
        <begin position="223"/>
        <end position="244"/>
    </location>
</feature>
<dbReference type="Pfam" id="PF01925">
    <property type="entry name" value="TauE"/>
    <property type="match status" value="1"/>
</dbReference>
<dbReference type="PANTHER" id="PTHR30269">
    <property type="entry name" value="TRANSMEMBRANE PROTEIN YFCA"/>
    <property type="match status" value="1"/>
</dbReference>
<evidence type="ECO:0000256" key="3">
    <source>
        <dbReference type="ARBA" id="ARBA00022448"/>
    </source>
</evidence>
<evidence type="ECO:0000256" key="5">
    <source>
        <dbReference type="ARBA" id="ARBA00022692"/>
    </source>
</evidence>
<evidence type="ECO:0000256" key="7">
    <source>
        <dbReference type="ARBA" id="ARBA00023136"/>
    </source>
</evidence>
<dbReference type="Proteomes" id="UP001157440">
    <property type="component" value="Unassembled WGS sequence"/>
</dbReference>
<accession>A0AA37WPF7</accession>
<evidence type="ECO:0000313" key="10">
    <source>
        <dbReference type="Proteomes" id="UP001157440"/>
    </source>
</evidence>
<feature type="transmembrane region" description="Helical" evidence="8">
    <location>
        <begin position="128"/>
        <end position="148"/>
    </location>
</feature>
<keyword evidence="3" id="KW-0813">Transport</keyword>
<comment type="similarity">
    <text evidence="2 8">Belongs to the 4-toluene sulfonate uptake permease (TSUP) (TC 2.A.102) family.</text>
</comment>
<name>A0AA37WPF7_9HYPH</name>
<dbReference type="GO" id="GO:0005886">
    <property type="term" value="C:plasma membrane"/>
    <property type="evidence" value="ECO:0007669"/>
    <property type="project" value="UniProtKB-SubCell"/>
</dbReference>
<gene>
    <name evidence="9" type="ORF">GCM10007890_08870</name>
</gene>
<keyword evidence="4 8" id="KW-1003">Cell membrane</keyword>
<comment type="subcellular location">
    <subcellularLocation>
        <location evidence="1 8">Cell membrane</location>
        <topology evidence="1 8">Multi-pass membrane protein</topology>
    </subcellularLocation>
</comment>
<keyword evidence="7 8" id="KW-0472">Membrane</keyword>
<sequence length="248" mass="26012">MPVSTYLVVALGAGVAGFVQGLSGFAFGLVALSFWAWVIDPKLAAVLAVSGGLTGQVVAAVTVRRGLDLGRIAPFVLGGLAGIPLGVLLLPRLDADWFKALLGLLLMVWCPLMLLARDLPRITVGGRIADAAVGLAGGMMGGLGGFTGVLPTLWCTLRRYERDVQRTIIQNFNLAMLTVTMISYLATGLVTRPMLPMLAVVLPTMLVPTLLGTRAYVGISESGFRKLVLTLLTGSGVILVAASWPKIL</sequence>
<evidence type="ECO:0000256" key="4">
    <source>
        <dbReference type="ARBA" id="ARBA00022475"/>
    </source>
</evidence>
<comment type="caution">
    <text evidence="9">The sequence shown here is derived from an EMBL/GenBank/DDBJ whole genome shotgun (WGS) entry which is preliminary data.</text>
</comment>
<dbReference type="PANTHER" id="PTHR30269:SF37">
    <property type="entry name" value="MEMBRANE TRANSPORTER PROTEIN"/>
    <property type="match status" value="1"/>
</dbReference>